<sequence>MFLNKLSPLKHVFQVCEQLYNVSQRTRFIHTSFIYQKQDERRKTRQFIIAKKNLDAEGESAVNIDALIQNREDMFPTENTPNMLFNGIPFSKNYLFVNIKVYLK</sequence>
<proteinExistence type="predicted"/>
<reference evidence="1" key="1">
    <citation type="submission" date="2016-04" db="EMBL/GenBank/DDBJ databases">
        <authorList>
            <person name="Calderon-Fernandez G.M.Sr."/>
        </authorList>
    </citation>
    <scope>NUCLEOTIDE SEQUENCE</scope>
    <source>
        <strain evidence="1">Int1</strain>
        <tissue evidence="1">Integument</tissue>
    </source>
</reference>
<dbReference type="EMBL" id="GEMB01000056">
    <property type="protein sequence ID" value="JAS03053.1"/>
    <property type="molecule type" value="Transcribed_RNA"/>
</dbReference>
<evidence type="ECO:0000313" key="1">
    <source>
        <dbReference type="EMBL" id="JAS03053.1"/>
    </source>
</evidence>
<protein>
    <submittedName>
        <fullName evidence="1">28s ribosomal protein mitochondrial</fullName>
    </submittedName>
</protein>
<keyword evidence="1" id="KW-0689">Ribosomal protein</keyword>
<organism evidence="1">
    <name type="scientific">Triatoma infestans</name>
    <name type="common">Assassin bug</name>
    <dbReference type="NCBI Taxonomy" id="30076"/>
    <lineage>
        <taxon>Eukaryota</taxon>
        <taxon>Metazoa</taxon>
        <taxon>Ecdysozoa</taxon>
        <taxon>Arthropoda</taxon>
        <taxon>Hexapoda</taxon>
        <taxon>Insecta</taxon>
        <taxon>Pterygota</taxon>
        <taxon>Neoptera</taxon>
        <taxon>Paraneoptera</taxon>
        <taxon>Hemiptera</taxon>
        <taxon>Heteroptera</taxon>
        <taxon>Panheteroptera</taxon>
        <taxon>Cimicomorpha</taxon>
        <taxon>Reduviidae</taxon>
        <taxon>Triatominae</taxon>
        <taxon>Triatoma</taxon>
    </lineage>
</organism>
<dbReference type="GO" id="GO:0005840">
    <property type="term" value="C:ribosome"/>
    <property type="evidence" value="ECO:0007669"/>
    <property type="project" value="UniProtKB-KW"/>
</dbReference>
<keyword evidence="1" id="KW-0687">Ribonucleoprotein</keyword>
<accession>A0A171BAS5</accession>
<dbReference type="AlphaFoldDB" id="A0A171BAS5"/>
<reference evidence="1" key="2">
    <citation type="journal article" date="2017" name="J. Med. Entomol.">
        <title>Transcriptome Analysis of the Triatoma infestans (Hemiptera: Reduviidae) Integument.</title>
        <authorList>
            <person name="Calderon-Fernandez G.M."/>
            <person name="Moriconi D.E."/>
            <person name="Dulbecco A.B."/>
            <person name="Juarez M.P."/>
        </authorList>
    </citation>
    <scope>NUCLEOTIDE SEQUENCE</scope>
    <source>
        <strain evidence="1">Int1</strain>
        <tissue evidence="1">Integument</tissue>
    </source>
</reference>
<name>A0A171BAS5_TRIIF</name>